<gene>
    <name evidence="1" type="ORF">D5086_013006</name>
</gene>
<evidence type="ECO:0000313" key="1">
    <source>
        <dbReference type="EMBL" id="KAL3586139.1"/>
    </source>
</evidence>
<comment type="caution">
    <text evidence="1">The sequence shown here is derived from an EMBL/GenBank/DDBJ whole genome shotgun (WGS) entry which is preliminary data.</text>
</comment>
<dbReference type="EMBL" id="RCHU02000006">
    <property type="protein sequence ID" value="KAL3586139.1"/>
    <property type="molecule type" value="Genomic_DNA"/>
</dbReference>
<sequence length="289" mass="32822">MYARKGYELIKDLANGEKGQLQLFNEDLFNQVVDQCTQHYLELQALIRKMQEESVDVRETRNADHYGALIHHLSLIRNKRCLMAYVHNRAEIIQSFAWKVGLELLELPEEVQEKLSPSEKNYFGKHSAALQSYMAEVGIDLNVDMVPPKDPYIKVRVLDDMGEGILLSDKTANLARHSMHFLKRTDAEQYIARVGCRGDLADIDAGVSQNFNDDGVSNVNVDVLFKLPQLIAPLRYLLTLMIIHDPDHVVAFGDEGLGFRLFTTPEEWIPFISIALANPNSDKFHLLTG</sequence>
<organism evidence="1 2">
    <name type="scientific">Populus alba</name>
    <name type="common">White poplar</name>
    <dbReference type="NCBI Taxonomy" id="43335"/>
    <lineage>
        <taxon>Eukaryota</taxon>
        <taxon>Viridiplantae</taxon>
        <taxon>Streptophyta</taxon>
        <taxon>Embryophyta</taxon>
        <taxon>Tracheophyta</taxon>
        <taxon>Spermatophyta</taxon>
        <taxon>Magnoliopsida</taxon>
        <taxon>eudicotyledons</taxon>
        <taxon>Gunneridae</taxon>
        <taxon>Pentapetalae</taxon>
        <taxon>rosids</taxon>
        <taxon>fabids</taxon>
        <taxon>Malpighiales</taxon>
        <taxon>Salicaceae</taxon>
        <taxon>Saliceae</taxon>
        <taxon>Populus</taxon>
    </lineage>
</organism>
<protein>
    <submittedName>
        <fullName evidence="1">Uncharacterized protein</fullName>
    </submittedName>
</protein>
<name>A0ACC4C6H3_POPAL</name>
<dbReference type="Proteomes" id="UP000309997">
    <property type="component" value="Unassembled WGS sequence"/>
</dbReference>
<proteinExistence type="predicted"/>
<evidence type="ECO:0000313" key="2">
    <source>
        <dbReference type="Proteomes" id="UP000309997"/>
    </source>
</evidence>
<reference evidence="1 2" key="1">
    <citation type="journal article" date="2024" name="Plant Biotechnol. J.">
        <title>Genome and CRISPR/Cas9 system of a widespread forest tree (Populus alba) in the world.</title>
        <authorList>
            <person name="Liu Y.J."/>
            <person name="Jiang P.F."/>
            <person name="Han X.M."/>
            <person name="Li X.Y."/>
            <person name="Wang H.M."/>
            <person name="Wang Y.J."/>
            <person name="Wang X.X."/>
            <person name="Zeng Q.Y."/>
        </authorList>
    </citation>
    <scope>NUCLEOTIDE SEQUENCE [LARGE SCALE GENOMIC DNA]</scope>
    <source>
        <strain evidence="2">cv. PAL-ZL1</strain>
    </source>
</reference>
<accession>A0ACC4C6H3</accession>
<keyword evidence="2" id="KW-1185">Reference proteome</keyword>